<name>A0ABW4B7B0_9LACO</name>
<dbReference type="EMBL" id="JBHTMO010000013">
    <property type="protein sequence ID" value="MFD1392927.1"/>
    <property type="molecule type" value="Genomic_DNA"/>
</dbReference>
<proteinExistence type="predicted"/>
<feature type="transmembrane region" description="Helical" evidence="1">
    <location>
        <begin position="96"/>
        <end position="116"/>
    </location>
</feature>
<dbReference type="RefSeq" id="WP_125584944.1">
    <property type="nucleotide sequence ID" value="NZ_JBHTMO010000013.1"/>
</dbReference>
<feature type="transmembrane region" description="Helical" evidence="1">
    <location>
        <begin position="32"/>
        <end position="51"/>
    </location>
</feature>
<keyword evidence="1" id="KW-0472">Membrane</keyword>
<accession>A0ABW4B7B0</accession>
<evidence type="ECO:0000256" key="1">
    <source>
        <dbReference type="SAM" id="Phobius"/>
    </source>
</evidence>
<comment type="caution">
    <text evidence="2">The sequence shown here is derived from an EMBL/GenBank/DDBJ whole genome shotgun (WGS) entry which is preliminary data.</text>
</comment>
<evidence type="ECO:0000313" key="2">
    <source>
        <dbReference type="EMBL" id="MFD1392927.1"/>
    </source>
</evidence>
<organism evidence="2 3">
    <name type="scientific">Lacticaseibacillus jixianensis</name>
    <dbReference type="NCBI Taxonomy" id="2486012"/>
    <lineage>
        <taxon>Bacteria</taxon>
        <taxon>Bacillati</taxon>
        <taxon>Bacillota</taxon>
        <taxon>Bacilli</taxon>
        <taxon>Lactobacillales</taxon>
        <taxon>Lactobacillaceae</taxon>
        <taxon>Lacticaseibacillus</taxon>
    </lineage>
</organism>
<feature type="transmembrane region" description="Helical" evidence="1">
    <location>
        <begin position="57"/>
        <end position="75"/>
    </location>
</feature>
<keyword evidence="1" id="KW-1133">Transmembrane helix</keyword>
<sequence length="161" mass="17708">MDETWLDKLIIWVWRIHVPYDAWTRRQVMRTLAGFAVLFLPLELAVLIGLASGLGRWLIAANFVGLELAYLAIGFRFDLDGLTPRPARTGTRAVQVLRGLLAIAGELILILVVMLVNGQVMGFVTLTRPSADFWSAYSAVALGDSAAELVNLWQAVKGSAR</sequence>
<reference evidence="3" key="1">
    <citation type="journal article" date="2019" name="Int. J. Syst. Evol. Microbiol.">
        <title>The Global Catalogue of Microorganisms (GCM) 10K type strain sequencing project: providing services to taxonomists for standard genome sequencing and annotation.</title>
        <authorList>
            <consortium name="The Broad Institute Genomics Platform"/>
            <consortium name="The Broad Institute Genome Sequencing Center for Infectious Disease"/>
            <person name="Wu L."/>
            <person name="Ma J."/>
        </authorList>
    </citation>
    <scope>NUCLEOTIDE SEQUENCE [LARGE SCALE GENOMIC DNA]</scope>
    <source>
        <strain evidence="3">CCM 8911</strain>
    </source>
</reference>
<protein>
    <submittedName>
        <fullName evidence="2">Uncharacterized protein</fullName>
    </submittedName>
</protein>
<keyword evidence="3" id="KW-1185">Reference proteome</keyword>
<gene>
    <name evidence="2" type="ORF">ACFQ3L_04885</name>
</gene>
<dbReference type="Proteomes" id="UP001597249">
    <property type="component" value="Unassembled WGS sequence"/>
</dbReference>
<evidence type="ECO:0000313" key="3">
    <source>
        <dbReference type="Proteomes" id="UP001597249"/>
    </source>
</evidence>
<keyword evidence="1" id="KW-0812">Transmembrane</keyword>